<evidence type="ECO:0000259" key="3">
    <source>
        <dbReference type="PROSITE" id="PS51186"/>
    </source>
</evidence>
<reference evidence="4" key="1">
    <citation type="submission" date="2016-01" db="EMBL/GenBank/DDBJ databases">
        <authorList>
            <person name="Mcilroy J.S."/>
            <person name="Karst M S."/>
            <person name="Albertsen M."/>
        </authorList>
    </citation>
    <scope>NUCLEOTIDE SEQUENCE</scope>
    <source>
        <strain evidence="4">Cfx-K</strain>
    </source>
</reference>
<dbReference type="InterPro" id="IPR016181">
    <property type="entry name" value="Acyl_CoA_acyltransferase"/>
</dbReference>
<dbReference type="Pfam" id="PF00583">
    <property type="entry name" value="Acetyltransf_1"/>
    <property type="match status" value="1"/>
</dbReference>
<evidence type="ECO:0000256" key="1">
    <source>
        <dbReference type="ARBA" id="ARBA00022679"/>
    </source>
</evidence>
<dbReference type="CDD" id="cd04301">
    <property type="entry name" value="NAT_SF"/>
    <property type="match status" value="2"/>
</dbReference>
<dbReference type="SUPFAM" id="SSF55729">
    <property type="entry name" value="Acyl-CoA N-acyltransferases (Nat)"/>
    <property type="match status" value="2"/>
</dbReference>
<dbReference type="OrthoDB" id="9799092at2"/>
<accession>A0A160T427</accession>
<organism evidence="4 5">
    <name type="scientific">Candidatus Promineifilum breve</name>
    <dbReference type="NCBI Taxonomy" id="1806508"/>
    <lineage>
        <taxon>Bacteria</taxon>
        <taxon>Bacillati</taxon>
        <taxon>Chloroflexota</taxon>
        <taxon>Ardenticatenia</taxon>
        <taxon>Candidatus Promineifilales</taxon>
        <taxon>Candidatus Promineifilaceae</taxon>
        <taxon>Candidatus Promineifilum</taxon>
    </lineage>
</organism>
<gene>
    <name evidence="4" type="ORF">CFX0092_A1472</name>
</gene>
<name>A0A160T427_9CHLR</name>
<dbReference type="Gene3D" id="3.40.630.30">
    <property type="match status" value="1"/>
</dbReference>
<protein>
    <submittedName>
        <fullName evidence="4">Acetyltransferase</fullName>
    </submittedName>
</protein>
<keyword evidence="1" id="KW-0808">Transferase</keyword>
<dbReference type="RefSeq" id="WP_095042854.1">
    <property type="nucleotide sequence ID" value="NZ_LN890655.1"/>
</dbReference>
<dbReference type="InterPro" id="IPR000182">
    <property type="entry name" value="GNAT_dom"/>
</dbReference>
<evidence type="ECO:0000313" key="5">
    <source>
        <dbReference type="Proteomes" id="UP000215027"/>
    </source>
</evidence>
<dbReference type="PANTHER" id="PTHR43877">
    <property type="entry name" value="AMINOALKYLPHOSPHONATE N-ACETYLTRANSFERASE-RELATED-RELATED"/>
    <property type="match status" value="1"/>
</dbReference>
<feature type="domain" description="N-acetyltransferase" evidence="3">
    <location>
        <begin position="187"/>
        <end position="339"/>
    </location>
</feature>
<dbReference type="Proteomes" id="UP000215027">
    <property type="component" value="Chromosome I"/>
</dbReference>
<feature type="domain" description="N-acetyltransferase" evidence="3">
    <location>
        <begin position="20"/>
        <end position="175"/>
    </location>
</feature>
<dbReference type="EMBL" id="LN890655">
    <property type="protein sequence ID" value="CUS03350.2"/>
    <property type="molecule type" value="Genomic_DNA"/>
</dbReference>
<dbReference type="PROSITE" id="PS51186">
    <property type="entry name" value="GNAT"/>
    <property type="match status" value="2"/>
</dbReference>
<proteinExistence type="predicted"/>
<keyword evidence="2" id="KW-0012">Acyltransferase</keyword>
<dbReference type="AlphaFoldDB" id="A0A160T427"/>
<dbReference type="KEGG" id="pbf:CFX0092_A1472"/>
<keyword evidence="5" id="KW-1185">Reference proteome</keyword>
<dbReference type="GO" id="GO:0016747">
    <property type="term" value="F:acyltransferase activity, transferring groups other than amino-acyl groups"/>
    <property type="evidence" value="ECO:0007669"/>
    <property type="project" value="InterPro"/>
</dbReference>
<dbReference type="Pfam" id="PF13508">
    <property type="entry name" value="Acetyltransf_7"/>
    <property type="match status" value="1"/>
</dbReference>
<sequence>MFPQTDDAVFLIDAPALAGLTFRRFRGPSDYAAIATVGNAARGADGTEWVVTVDDVARMYAHLVNSDPARDMVIAEVEGEMVGFVRSEWSREEIGLFRYKFWPAVLPQWRGQGIRRALLRWMEARIREIAAEHPADTPKVFSTSAQAQAQSLIDLLEGEGYRPVRTFHRMVRSLEGSLPDFAMPDGLAMRPVLPEHYRLIWDASNEAFHDHWGYSPEPEESYQEWLEDKVIFTPELWQIAWDVATNEVAGQVGTFIDRLENEKFNRRRGYTEYISVRQPYRRRGLARALIAESLRVLKAEGMTESALFVDAENISGATRLYEECGFRTVDQSMAYQKQL</sequence>
<dbReference type="InterPro" id="IPR050832">
    <property type="entry name" value="Bact_Acetyltransf"/>
</dbReference>
<evidence type="ECO:0000256" key="2">
    <source>
        <dbReference type="ARBA" id="ARBA00023315"/>
    </source>
</evidence>
<evidence type="ECO:0000313" key="4">
    <source>
        <dbReference type="EMBL" id="CUS03350.2"/>
    </source>
</evidence>